<evidence type="ECO:0000256" key="7">
    <source>
        <dbReference type="RuleBase" id="RU003915"/>
    </source>
</evidence>
<dbReference type="PANTHER" id="PTHR43811">
    <property type="entry name" value="FKBP-TYPE PEPTIDYL-PROLYL CIS-TRANS ISOMERASE FKPA"/>
    <property type="match status" value="1"/>
</dbReference>
<keyword evidence="9" id="KW-1185">Reference proteome</keyword>
<reference evidence="8" key="1">
    <citation type="submission" date="2020-05" db="EMBL/GenBank/DDBJ databases">
        <title>Chitinophaga laudate sp. nov., isolated from a tropical peat swamp.</title>
        <authorList>
            <person name="Goh C.B.S."/>
            <person name="Lee M.S."/>
            <person name="Parimannan S."/>
            <person name="Pasbakhsh P."/>
            <person name="Yule C.M."/>
            <person name="Rajandas H."/>
            <person name="Loke S."/>
            <person name="Croft L."/>
            <person name="Tan J.B.L."/>
        </authorList>
    </citation>
    <scope>NUCLEOTIDE SEQUENCE</scope>
    <source>
        <strain evidence="8">Mgbs1</strain>
    </source>
</reference>
<organism evidence="8 9">
    <name type="scientific">Chitinophaga solisilvae</name>
    <dbReference type="NCBI Taxonomy" id="1233460"/>
    <lineage>
        <taxon>Bacteria</taxon>
        <taxon>Pseudomonadati</taxon>
        <taxon>Bacteroidota</taxon>
        <taxon>Chitinophagia</taxon>
        <taxon>Chitinophagales</taxon>
        <taxon>Chitinophagaceae</taxon>
        <taxon>Chitinophaga</taxon>
    </lineage>
</organism>
<dbReference type="AlphaFoldDB" id="A0A3S1BK45"/>
<accession>A0A3S1BK45</accession>
<dbReference type="GO" id="GO:0006457">
    <property type="term" value="P:protein folding"/>
    <property type="evidence" value="ECO:0007669"/>
    <property type="project" value="InterPro"/>
</dbReference>
<proteinExistence type="inferred from homology"/>
<dbReference type="EC" id="5.2.1.8" evidence="7"/>
<dbReference type="PROSITE" id="PS50059">
    <property type="entry name" value="FKBP_PPIASE"/>
    <property type="match status" value="1"/>
</dbReference>
<keyword evidence="3" id="KW-0732">Signal</keyword>
<dbReference type="GO" id="GO:0003755">
    <property type="term" value="F:peptidyl-prolyl cis-trans isomerase activity"/>
    <property type="evidence" value="ECO:0007669"/>
    <property type="project" value="UniProtKB-UniRule"/>
</dbReference>
<dbReference type="Pfam" id="PF00254">
    <property type="entry name" value="FKBP_C"/>
    <property type="match status" value="1"/>
</dbReference>
<keyword evidence="4 6" id="KW-0697">Rotamase</keyword>
<comment type="similarity">
    <text evidence="2 7">Belongs to the FKBP-type PPIase family.</text>
</comment>
<dbReference type="PANTHER" id="PTHR43811:SF23">
    <property type="entry name" value="FKBP-TYPE 22 KDA PEPTIDYL-PROLYL CIS-TRANS ISOMERASE"/>
    <property type="match status" value="1"/>
</dbReference>
<dbReference type="Pfam" id="PF01346">
    <property type="entry name" value="FKBP_N"/>
    <property type="match status" value="1"/>
</dbReference>
<dbReference type="InterPro" id="IPR000774">
    <property type="entry name" value="PPIase_FKBP_N"/>
</dbReference>
<dbReference type="InterPro" id="IPR036944">
    <property type="entry name" value="PPIase_FKBP_N_sf"/>
</dbReference>
<dbReference type="RefSeq" id="WP_127039431.1">
    <property type="nucleotide sequence ID" value="NZ_JAABOK010000003.1"/>
</dbReference>
<evidence type="ECO:0000256" key="1">
    <source>
        <dbReference type="ARBA" id="ARBA00000971"/>
    </source>
</evidence>
<name>A0A3S1BK45_9BACT</name>
<dbReference type="Gene3D" id="1.10.287.460">
    <property type="entry name" value="Peptidyl-prolyl cis-trans isomerase, FKBP-type, N-terminal domain"/>
    <property type="match status" value="1"/>
</dbReference>
<dbReference type="InterPro" id="IPR001179">
    <property type="entry name" value="PPIase_FKBP_dom"/>
</dbReference>
<dbReference type="Proteomes" id="UP000281028">
    <property type="component" value="Unassembled WGS sequence"/>
</dbReference>
<gene>
    <name evidence="8" type="ORF">ECE50_027185</name>
</gene>
<dbReference type="NCBIfam" id="NF008602">
    <property type="entry name" value="PRK11570.1"/>
    <property type="match status" value="1"/>
</dbReference>
<comment type="caution">
    <text evidence="8">The sequence shown here is derived from an EMBL/GenBank/DDBJ whole genome shotgun (WGS) entry which is preliminary data.</text>
</comment>
<protein>
    <recommendedName>
        <fullName evidence="7">Peptidyl-prolyl cis-trans isomerase</fullName>
        <ecNumber evidence="7">5.2.1.8</ecNumber>
    </recommendedName>
</protein>
<dbReference type="InterPro" id="IPR046357">
    <property type="entry name" value="PPIase_dom_sf"/>
</dbReference>
<dbReference type="FunFam" id="3.10.50.40:FF:000045">
    <property type="entry name" value="Peptidyl-prolyl cis-trans isomerase"/>
    <property type="match status" value="1"/>
</dbReference>
<dbReference type="Gene3D" id="3.10.50.40">
    <property type="match status" value="1"/>
</dbReference>
<evidence type="ECO:0000256" key="3">
    <source>
        <dbReference type="ARBA" id="ARBA00022729"/>
    </source>
</evidence>
<dbReference type="OrthoDB" id="9814548at2"/>
<evidence type="ECO:0000256" key="4">
    <source>
        <dbReference type="ARBA" id="ARBA00023110"/>
    </source>
</evidence>
<dbReference type="SUPFAM" id="SSF54534">
    <property type="entry name" value="FKBP-like"/>
    <property type="match status" value="1"/>
</dbReference>
<evidence type="ECO:0000256" key="6">
    <source>
        <dbReference type="PROSITE-ProRule" id="PRU00277"/>
    </source>
</evidence>
<sequence length="244" mass="26228">MYKKYLFAGALGLLALPGFSQTKPAAKPKPVAGKPAVKPSPLKTSLDSVSYGIGLNIAENLKLQGLNNVNTALLAKAIQDALTNKTLTLSKEQSDMSISNYLQQLKAEKSAKNREAGVKFLAENKSKPGVVTLPSGLQYQIIKEGNGPKPTINDKVKTHYHGTLIDGTVFDSSVDRGEPISFPVSGVIKGWTEALQLMPVGSKWRLFIPSELAYGERQAGPKIGPGSALVFDVELLEIVQQENK</sequence>
<evidence type="ECO:0000256" key="5">
    <source>
        <dbReference type="ARBA" id="ARBA00023235"/>
    </source>
</evidence>
<keyword evidence="5 6" id="KW-0413">Isomerase</keyword>
<evidence type="ECO:0000313" key="9">
    <source>
        <dbReference type="Proteomes" id="UP000281028"/>
    </source>
</evidence>
<dbReference type="EMBL" id="RIAR02000001">
    <property type="protein sequence ID" value="NSL90538.1"/>
    <property type="molecule type" value="Genomic_DNA"/>
</dbReference>
<evidence type="ECO:0000256" key="2">
    <source>
        <dbReference type="ARBA" id="ARBA00006577"/>
    </source>
</evidence>
<evidence type="ECO:0000313" key="8">
    <source>
        <dbReference type="EMBL" id="NSL90538.1"/>
    </source>
</evidence>
<comment type="catalytic activity">
    <reaction evidence="1 6 7">
        <text>[protein]-peptidylproline (omega=180) = [protein]-peptidylproline (omega=0)</text>
        <dbReference type="Rhea" id="RHEA:16237"/>
        <dbReference type="Rhea" id="RHEA-COMP:10747"/>
        <dbReference type="Rhea" id="RHEA-COMP:10748"/>
        <dbReference type="ChEBI" id="CHEBI:83833"/>
        <dbReference type="ChEBI" id="CHEBI:83834"/>
        <dbReference type="EC" id="5.2.1.8"/>
    </reaction>
</comment>